<name>A0A9R1UKF0_LACSA</name>
<sequence>MTIWFKYIIGLIISHYIPKCASCSPSTKMGNNRPIDGRFNPYVTEYLSLSQLIIYVLDAFYASFWLHLNSLCITAFIATFLV</sequence>
<organism evidence="2 3">
    <name type="scientific">Lactuca sativa</name>
    <name type="common">Garden lettuce</name>
    <dbReference type="NCBI Taxonomy" id="4236"/>
    <lineage>
        <taxon>Eukaryota</taxon>
        <taxon>Viridiplantae</taxon>
        <taxon>Streptophyta</taxon>
        <taxon>Embryophyta</taxon>
        <taxon>Tracheophyta</taxon>
        <taxon>Spermatophyta</taxon>
        <taxon>Magnoliopsida</taxon>
        <taxon>eudicotyledons</taxon>
        <taxon>Gunneridae</taxon>
        <taxon>Pentapetalae</taxon>
        <taxon>asterids</taxon>
        <taxon>campanulids</taxon>
        <taxon>Asterales</taxon>
        <taxon>Asteraceae</taxon>
        <taxon>Cichorioideae</taxon>
        <taxon>Cichorieae</taxon>
        <taxon>Lactucinae</taxon>
        <taxon>Lactuca</taxon>
    </lineage>
</organism>
<gene>
    <name evidence="2" type="ORF">LSAT_V11C800430370</name>
</gene>
<accession>A0A9R1UKF0</accession>
<keyword evidence="1" id="KW-0472">Membrane</keyword>
<protein>
    <submittedName>
        <fullName evidence="2">Uncharacterized protein</fullName>
    </submittedName>
</protein>
<evidence type="ECO:0000256" key="1">
    <source>
        <dbReference type="SAM" id="Phobius"/>
    </source>
</evidence>
<dbReference type="Proteomes" id="UP000235145">
    <property type="component" value="Unassembled WGS sequence"/>
</dbReference>
<keyword evidence="1" id="KW-1133">Transmembrane helix</keyword>
<keyword evidence="1" id="KW-0812">Transmembrane</keyword>
<evidence type="ECO:0000313" key="3">
    <source>
        <dbReference type="Proteomes" id="UP000235145"/>
    </source>
</evidence>
<dbReference type="EMBL" id="NBSK02000008">
    <property type="protein sequence ID" value="KAJ0189157.1"/>
    <property type="molecule type" value="Genomic_DNA"/>
</dbReference>
<evidence type="ECO:0000313" key="2">
    <source>
        <dbReference type="EMBL" id="KAJ0189157.1"/>
    </source>
</evidence>
<proteinExistence type="predicted"/>
<comment type="caution">
    <text evidence="2">The sequence shown here is derived from an EMBL/GenBank/DDBJ whole genome shotgun (WGS) entry which is preliminary data.</text>
</comment>
<dbReference type="AlphaFoldDB" id="A0A9R1UKF0"/>
<feature type="transmembrane region" description="Helical" evidence="1">
    <location>
        <begin position="52"/>
        <end position="81"/>
    </location>
</feature>
<keyword evidence="3" id="KW-1185">Reference proteome</keyword>
<reference evidence="2 3" key="1">
    <citation type="journal article" date="2017" name="Nat. Commun.">
        <title>Genome assembly with in vitro proximity ligation data and whole-genome triplication in lettuce.</title>
        <authorList>
            <person name="Reyes-Chin-Wo S."/>
            <person name="Wang Z."/>
            <person name="Yang X."/>
            <person name="Kozik A."/>
            <person name="Arikit S."/>
            <person name="Song C."/>
            <person name="Xia L."/>
            <person name="Froenicke L."/>
            <person name="Lavelle D.O."/>
            <person name="Truco M.J."/>
            <person name="Xia R."/>
            <person name="Zhu S."/>
            <person name="Xu C."/>
            <person name="Xu H."/>
            <person name="Xu X."/>
            <person name="Cox K."/>
            <person name="Korf I."/>
            <person name="Meyers B.C."/>
            <person name="Michelmore R.W."/>
        </authorList>
    </citation>
    <scope>NUCLEOTIDE SEQUENCE [LARGE SCALE GENOMIC DNA]</scope>
    <source>
        <strain evidence="3">cv. Salinas</strain>
        <tissue evidence="2">Seedlings</tissue>
    </source>
</reference>